<dbReference type="SUPFAM" id="SSF82895">
    <property type="entry name" value="TSP-1 type 1 repeat"/>
    <property type="match status" value="1"/>
</dbReference>
<dbReference type="Gene3D" id="2.20.100.10">
    <property type="entry name" value="Thrombospondin type-1 (TSP1) repeat"/>
    <property type="match status" value="1"/>
</dbReference>
<dbReference type="Pfam" id="PF05986">
    <property type="entry name" value="ADAMTS_spacer1"/>
    <property type="match status" value="1"/>
</dbReference>
<evidence type="ECO:0000256" key="2">
    <source>
        <dbReference type="ARBA" id="ARBA00022525"/>
    </source>
</evidence>
<accession>A0A3Q0FY27</accession>
<sequence>MCLQKQSEGRHGPPGRLLLLAWLSFGCARISSAQGATQEPRHRRQLGRGEWTPWGAWSACSSTCGDGVALRTRRCLRFPGEELCEGEPRRYRVCQLHACPSGSVPFRAMQCALYNSKPILGKPARYQWVPFYGAPNLCDLNCLAAGHNFYYTFGRVLDGTRCSPDSPELCISGQCLRAGCDGILGSGAQRDACGQCGGRNESCVLVQRVFRAAFPSSGYFGYKNVTRIPAGATHIKVTDGSRNYLALMTAEQHYVINGDWAVDPPGVYEVAGTQVHYARAADERESLEAAGPTREDLYVTVLFQEPNPGIEYEFWLPRGHDGHFQADVSPLRQAAPPGRPQPREAPMAPPRQPRPVPRTTPVPTPPSTRATAMRRPPGRTKEVAQTGRCGRCPMPKGRSKRIHHYCHSDFVFQARILSQRLVGQETRYEVQVQHVYRSGSPLLRHEYVWAPDTCGCPPLRPRHDYVLMAQRHVNYEHTLNRLLLPPGAYARPLSPREDRHLRDAARHCPPARPA</sequence>
<dbReference type="CDD" id="cd03523">
    <property type="entry name" value="NTR_like"/>
    <property type="match status" value="1"/>
</dbReference>
<dbReference type="InterPro" id="IPR050439">
    <property type="entry name" value="ADAMTS_ADAMTS-like"/>
</dbReference>
<keyword evidence="6" id="KW-0732">Signal</keyword>
<dbReference type="InterPro" id="IPR001134">
    <property type="entry name" value="Netrin_domain"/>
</dbReference>
<evidence type="ECO:0000313" key="9">
    <source>
        <dbReference type="RefSeq" id="XP_025052177.1"/>
    </source>
</evidence>
<feature type="disulfide bond" evidence="4">
    <location>
        <begin position="64"/>
        <end position="99"/>
    </location>
</feature>
<dbReference type="InterPro" id="IPR013273">
    <property type="entry name" value="ADAMTS/ADAMTS-like"/>
</dbReference>
<dbReference type="CTD" id="339366"/>
<evidence type="ECO:0000256" key="5">
    <source>
        <dbReference type="SAM" id="MobiDB-lite"/>
    </source>
</evidence>
<evidence type="ECO:0000313" key="8">
    <source>
        <dbReference type="Proteomes" id="UP000189705"/>
    </source>
</evidence>
<dbReference type="PRINTS" id="PR01857">
    <property type="entry name" value="ADAMTSFAMILY"/>
</dbReference>
<proteinExistence type="predicted"/>
<feature type="signal peptide" evidence="6">
    <location>
        <begin position="1"/>
        <end position="33"/>
    </location>
</feature>
<dbReference type="GeneID" id="102384163"/>
<feature type="region of interest" description="Disordered" evidence="5">
    <location>
        <begin position="330"/>
        <end position="395"/>
    </location>
</feature>
<evidence type="ECO:0000256" key="6">
    <source>
        <dbReference type="SAM" id="SignalP"/>
    </source>
</evidence>
<feature type="disulfide bond" evidence="4">
    <location>
        <begin position="75"/>
        <end position="84"/>
    </location>
</feature>
<evidence type="ECO:0000256" key="3">
    <source>
        <dbReference type="ARBA" id="ARBA00023157"/>
    </source>
</evidence>
<dbReference type="Pfam" id="PF01759">
    <property type="entry name" value="NTR"/>
    <property type="match status" value="1"/>
</dbReference>
<dbReference type="SMART" id="SM00643">
    <property type="entry name" value="C345C"/>
    <property type="match status" value="1"/>
</dbReference>
<dbReference type="GO" id="GO:0006508">
    <property type="term" value="P:proteolysis"/>
    <property type="evidence" value="ECO:0007669"/>
    <property type="project" value="TreeGrafter"/>
</dbReference>
<keyword evidence="3 4" id="KW-1015">Disulfide bond</keyword>
<dbReference type="Pfam" id="PF00090">
    <property type="entry name" value="TSP_1"/>
    <property type="match status" value="1"/>
</dbReference>
<dbReference type="InterPro" id="IPR008993">
    <property type="entry name" value="TIMP-like_OB-fold"/>
</dbReference>
<dbReference type="InterPro" id="IPR045371">
    <property type="entry name" value="ADAMTS_CR_3"/>
</dbReference>
<evidence type="ECO:0000256" key="4">
    <source>
        <dbReference type="PIRSR" id="PIRSR613273-3"/>
    </source>
</evidence>
<dbReference type="PROSITE" id="PS50092">
    <property type="entry name" value="TSP1"/>
    <property type="match status" value="1"/>
</dbReference>
<protein>
    <submittedName>
        <fullName evidence="9">LOW QUALITY PROTEIN: ADAMTS-like protein 5</fullName>
    </submittedName>
</protein>
<dbReference type="Pfam" id="PF19236">
    <property type="entry name" value="ADAMTS_CR_3"/>
    <property type="match status" value="1"/>
</dbReference>
<evidence type="ECO:0000259" key="7">
    <source>
        <dbReference type="PROSITE" id="PS50189"/>
    </source>
</evidence>
<gene>
    <name evidence="9" type="primary">ADAMTSL5</name>
</gene>
<dbReference type="Proteomes" id="UP000189705">
    <property type="component" value="Unplaced"/>
</dbReference>
<dbReference type="GO" id="GO:0031012">
    <property type="term" value="C:extracellular matrix"/>
    <property type="evidence" value="ECO:0007669"/>
    <property type="project" value="TreeGrafter"/>
</dbReference>
<dbReference type="STRING" id="38654.A0A3Q0FY27"/>
<dbReference type="AlphaFoldDB" id="A0A3Q0FY27"/>
<comment type="subcellular location">
    <subcellularLocation>
        <location evidence="1">Secreted</location>
    </subcellularLocation>
</comment>
<name>A0A3Q0FY27_ALLSI</name>
<dbReference type="PROSITE" id="PS50189">
    <property type="entry name" value="NTR"/>
    <property type="match status" value="1"/>
</dbReference>
<dbReference type="GO" id="GO:0030198">
    <property type="term" value="P:extracellular matrix organization"/>
    <property type="evidence" value="ECO:0007669"/>
    <property type="project" value="InterPro"/>
</dbReference>
<dbReference type="PANTHER" id="PTHR13723">
    <property type="entry name" value="ADAMTS A DISINTEGRIN AND METALLOPROTEASE WITH THROMBOSPONDIN MOTIFS PROTEASE"/>
    <property type="match status" value="1"/>
</dbReference>
<organism evidence="8 9">
    <name type="scientific">Alligator sinensis</name>
    <name type="common">Chinese alligator</name>
    <dbReference type="NCBI Taxonomy" id="38654"/>
    <lineage>
        <taxon>Eukaryota</taxon>
        <taxon>Metazoa</taxon>
        <taxon>Chordata</taxon>
        <taxon>Craniata</taxon>
        <taxon>Vertebrata</taxon>
        <taxon>Euteleostomi</taxon>
        <taxon>Archelosauria</taxon>
        <taxon>Archosauria</taxon>
        <taxon>Crocodylia</taxon>
        <taxon>Alligatoridae</taxon>
        <taxon>Alligatorinae</taxon>
        <taxon>Alligator</taxon>
    </lineage>
</organism>
<dbReference type="InterPro" id="IPR018933">
    <property type="entry name" value="Netrin_module_non-TIMP"/>
</dbReference>
<evidence type="ECO:0000256" key="1">
    <source>
        <dbReference type="ARBA" id="ARBA00004613"/>
    </source>
</evidence>
<dbReference type="PANTHER" id="PTHR13723:SF173">
    <property type="entry name" value="ADAMTS-LIKE PROTEIN 5"/>
    <property type="match status" value="1"/>
</dbReference>
<feature type="domain" description="NTR" evidence="7">
    <location>
        <begin position="389"/>
        <end position="508"/>
    </location>
</feature>
<dbReference type="PROSITE" id="PS51257">
    <property type="entry name" value="PROKAR_LIPOPROTEIN"/>
    <property type="match status" value="1"/>
</dbReference>
<dbReference type="SMART" id="SM00209">
    <property type="entry name" value="TSP1"/>
    <property type="match status" value="1"/>
</dbReference>
<dbReference type="Gene3D" id="2.60.120.830">
    <property type="match status" value="1"/>
</dbReference>
<dbReference type="KEGG" id="asn:102384163"/>
<keyword evidence="2" id="KW-0964">Secreted</keyword>
<dbReference type="InParanoid" id="A0A3Q0FY27"/>
<feature type="chain" id="PRO_5018132532" evidence="6">
    <location>
        <begin position="34"/>
        <end position="514"/>
    </location>
</feature>
<dbReference type="SUPFAM" id="SSF50242">
    <property type="entry name" value="TIMP-like"/>
    <property type="match status" value="1"/>
</dbReference>
<dbReference type="FunFam" id="2.40.50.120:FF:000021">
    <property type="entry name" value="ADAMTS like 5"/>
    <property type="match status" value="1"/>
</dbReference>
<reference evidence="9" key="1">
    <citation type="submission" date="2025-08" db="UniProtKB">
        <authorList>
            <consortium name="RefSeq"/>
        </authorList>
    </citation>
    <scope>IDENTIFICATION</scope>
</reference>
<dbReference type="FunFam" id="2.60.120.830:FF:000001">
    <property type="entry name" value="A disintegrin and metalloproteinase with thrombospondin motifs 1"/>
    <property type="match status" value="1"/>
</dbReference>
<dbReference type="InterPro" id="IPR036383">
    <property type="entry name" value="TSP1_rpt_sf"/>
</dbReference>
<dbReference type="InterPro" id="IPR000884">
    <property type="entry name" value="TSP1_rpt"/>
</dbReference>
<dbReference type="GO" id="GO:0005576">
    <property type="term" value="C:extracellular region"/>
    <property type="evidence" value="ECO:0007669"/>
    <property type="project" value="UniProtKB-SubCell"/>
</dbReference>
<dbReference type="InterPro" id="IPR010294">
    <property type="entry name" value="ADAMTS_spacer1"/>
</dbReference>
<dbReference type="Gene3D" id="2.40.50.120">
    <property type="match status" value="1"/>
</dbReference>
<feature type="compositionally biased region" description="Pro residues" evidence="5">
    <location>
        <begin position="347"/>
        <end position="366"/>
    </location>
</feature>
<dbReference type="FunFam" id="2.20.100.10:FF:000001">
    <property type="entry name" value="semaphorin-5A isoform X1"/>
    <property type="match status" value="1"/>
</dbReference>
<keyword evidence="8" id="KW-1185">Reference proteome</keyword>
<dbReference type="GO" id="GO:0004222">
    <property type="term" value="F:metalloendopeptidase activity"/>
    <property type="evidence" value="ECO:0007669"/>
    <property type="project" value="TreeGrafter"/>
</dbReference>
<dbReference type="RefSeq" id="XP_025052177.1">
    <property type="nucleotide sequence ID" value="XM_025196392.1"/>
</dbReference>
<feature type="disulfide bond" evidence="4">
    <location>
        <begin position="60"/>
        <end position="94"/>
    </location>
</feature>